<feature type="domain" description="RING-type" evidence="9">
    <location>
        <begin position="135"/>
        <end position="175"/>
    </location>
</feature>
<feature type="compositionally biased region" description="Polar residues" evidence="8">
    <location>
        <begin position="853"/>
        <end position="867"/>
    </location>
</feature>
<evidence type="ECO:0000256" key="2">
    <source>
        <dbReference type="ARBA" id="ARBA00022490"/>
    </source>
</evidence>
<keyword evidence="4 6" id="KW-0863">Zinc-finger</keyword>
<dbReference type="PROSITE" id="PS50089">
    <property type="entry name" value="ZF_RING_2"/>
    <property type="match status" value="1"/>
</dbReference>
<dbReference type="GO" id="GO:0008270">
    <property type="term" value="F:zinc ion binding"/>
    <property type="evidence" value="ECO:0007669"/>
    <property type="project" value="UniProtKB-KW"/>
</dbReference>
<dbReference type="CDD" id="cd03773">
    <property type="entry name" value="MATH_TRIM37"/>
    <property type="match status" value="1"/>
</dbReference>
<dbReference type="InterPro" id="IPR003649">
    <property type="entry name" value="Bbox_C"/>
</dbReference>
<comment type="caution">
    <text evidence="12">The sequence shown here is derived from an EMBL/GenBank/DDBJ whole genome shotgun (WGS) entry which is preliminary data.</text>
</comment>
<dbReference type="GO" id="GO:0005778">
    <property type="term" value="C:peroxisomal membrane"/>
    <property type="evidence" value="ECO:0007669"/>
    <property type="project" value="TreeGrafter"/>
</dbReference>
<dbReference type="PROSITE" id="PS50144">
    <property type="entry name" value="MATH"/>
    <property type="match status" value="1"/>
</dbReference>
<dbReference type="GO" id="GO:0031625">
    <property type="term" value="F:ubiquitin protein ligase binding"/>
    <property type="evidence" value="ECO:0007669"/>
    <property type="project" value="TreeGrafter"/>
</dbReference>
<evidence type="ECO:0000259" key="10">
    <source>
        <dbReference type="PROSITE" id="PS50119"/>
    </source>
</evidence>
<evidence type="ECO:0000313" key="12">
    <source>
        <dbReference type="EMBL" id="KAK9752074.1"/>
    </source>
</evidence>
<evidence type="ECO:0000256" key="4">
    <source>
        <dbReference type="ARBA" id="ARBA00022771"/>
    </source>
</evidence>
<comment type="subcellular location">
    <subcellularLocation>
        <location evidence="1">Cytoplasm</location>
    </subcellularLocation>
</comment>
<feature type="region of interest" description="Disordered" evidence="8">
    <location>
        <begin position="932"/>
        <end position="1050"/>
    </location>
</feature>
<dbReference type="Gene3D" id="2.60.210.10">
    <property type="entry name" value="Apoptosis, Tumor Necrosis Factor Receptor Associated Protein 2, Chain A"/>
    <property type="match status" value="1"/>
</dbReference>
<dbReference type="InterPro" id="IPR037299">
    <property type="entry name" value="TRIM37_MATH"/>
</dbReference>
<feature type="domain" description="B box-type" evidence="10">
    <location>
        <begin position="212"/>
        <end position="254"/>
    </location>
</feature>
<keyword evidence="7" id="KW-0175">Coiled coil</keyword>
<dbReference type="InterPro" id="IPR008974">
    <property type="entry name" value="TRAF-like"/>
</dbReference>
<dbReference type="PANTHER" id="PTHR36754">
    <property type="entry name" value="E3 UBIQUITIN-PROTEIN LIGASE TRIM37"/>
    <property type="match status" value="1"/>
</dbReference>
<keyword evidence="13" id="KW-1185">Reference proteome</keyword>
<dbReference type="GO" id="GO:0070842">
    <property type="term" value="P:aggresome assembly"/>
    <property type="evidence" value="ECO:0007669"/>
    <property type="project" value="TreeGrafter"/>
</dbReference>
<dbReference type="SMART" id="SM00336">
    <property type="entry name" value="BBOX"/>
    <property type="match status" value="1"/>
</dbReference>
<keyword evidence="2" id="KW-0963">Cytoplasm</keyword>
<proteinExistence type="predicted"/>
<dbReference type="Pfam" id="PF00643">
    <property type="entry name" value="zf-B_box"/>
    <property type="match status" value="1"/>
</dbReference>
<feature type="compositionally biased region" description="Low complexity" evidence="8">
    <location>
        <begin position="652"/>
        <end position="661"/>
    </location>
</feature>
<dbReference type="GO" id="GO:0051865">
    <property type="term" value="P:protein autoubiquitination"/>
    <property type="evidence" value="ECO:0007669"/>
    <property type="project" value="TreeGrafter"/>
</dbReference>
<dbReference type="InterPro" id="IPR002083">
    <property type="entry name" value="MATH/TRAF_dom"/>
</dbReference>
<dbReference type="SUPFAM" id="SSF57845">
    <property type="entry name" value="B-box zinc-binding domain"/>
    <property type="match status" value="1"/>
</dbReference>
<dbReference type="SMART" id="SM00502">
    <property type="entry name" value="BBC"/>
    <property type="match status" value="1"/>
</dbReference>
<keyword evidence="3" id="KW-0479">Metal-binding</keyword>
<evidence type="ECO:0000256" key="7">
    <source>
        <dbReference type="SAM" id="Coils"/>
    </source>
</evidence>
<name>A0AAW1MY61_POPJA</name>
<evidence type="ECO:0000256" key="8">
    <source>
        <dbReference type="SAM" id="MobiDB-lite"/>
    </source>
</evidence>
<keyword evidence="5" id="KW-0862">Zinc</keyword>
<sequence length="1050" mass="117370">MIGKSSGMKKSPCQIMDIIVLYGWIYPSNVTRTNLDILPRLKEDSSKKSFEILSRGVQKHVRSPHTNIKHKQCVEPQLLLFGLVEITVNYKIIEPQLLLFGLVEITVNYKIMASSRSNGKNDDHSVETLADVFRCFICMEKLRDAHLCPHCSKLCCYVCIRRWLTEQRSQCPHCRASLHLHELVNCRWVEEVTQQLDSLQAVNHSGSRTDESDRDKCMTHFEKLSVYCWTCRCCICHQCALWGGTHSGHTFKPLEEVYEQHITQIKDEVAQLRRRLMELISIVQEVERNVESVRSAKDERVREIRNAVELMIARLDSQLKTKLLTLMGQKDSLTQETEQLEHLLHEIEHQLHTCTRSELISKSAPVPADFHSEIVPSYDSSTFVMHGFSQLQRKADPVYSTPLHCNGLCWRLKVYPDGNGVVRGNYLSVFLELSAGYPETSKYEYRVEMIHQASRDSSKNIVREFASDFEVGECWGYNRFFRLDLLASEGYLNVTLDTLVLRFQVRAPTFYQRCRDQQWYINQLQALQNQYISQINESKERLAAEISRNAVAASLGTSSQMTETNTIGGVKSLYNIPTIPLPTPMDPLELRSASSSQNVSPKKITGIPTKFLISKTLLTPGSTPRSINDGSSVGDGTSSGSNVQKSATHDGSCSSASSASSIQTQIDTGKTIATDETGGMQSGDCLSETPRLLGLGVSLSTPNLLNTTATLTISSNSSETDDLSEPENFLEDDHHETTLIMVEENSNDENDVDDEIMSGENDVEYAEFSMAQGIMPREPSPAVTTPTNSLAGSTIEEKIMLFHLFDRENVNSNSSFGDVGAAHASPNYLSCETNSSNLTLLDFPQPDCNLNSTFGSPLRQNRNSDMSPTFRDGSYKNQKPIRYKRKTGLNTMRSSSNSAGATWSETIPLTPTTKESVMGPLESFLRSINCYPEQDQKRKERKDIKIADKDTKKPTSKGATNFGKPLLHFPRTPTAPPISELAGSILQPSTSTSDSALGSNTSPFSWTPSLLSHNQRKLTKASAAKRPQFNDLKAPEKDDEDEKDDEPGHS</sequence>
<evidence type="ECO:0000259" key="9">
    <source>
        <dbReference type="PROSITE" id="PS50089"/>
    </source>
</evidence>
<dbReference type="InterPro" id="IPR000315">
    <property type="entry name" value="Znf_B-box"/>
</dbReference>
<feature type="compositionally biased region" description="Acidic residues" evidence="8">
    <location>
        <begin position="1037"/>
        <end position="1050"/>
    </location>
</feature>
<dbReference type="AlphaFoldDB" id="A0AAW1MY61"/>
<dbReference type="EMBL" id="JASPKY010000023">
    <property type="protein sequence ID" value="KAK9752074.1"/>
    <property type="molecule type" value="Genomic_DNA"/>
</dbReference>
<evidence type="ECO:0000256" key="5">
    <source>
        <dbReference type="ARBA" id="ARBA00022833"/>
    </source>
</evidence>
<feature type="region of interest" description="Disordered" evidence="8">
    <location>
        <begin position="622"/>
        <end position="664"/>
    </location>
</feature>
<dbReference type="Gene3D" id="3.30.160.60">
    <property type="entry name" value="Classic Zinc Finger"/>
    <property type="match status" value="1"/>
</dbReference>
<dbReference type="Gene3D" id="3.30.40.10">
    <property type="entry name" value="Zinc/RING finger domain, C3HC4 (zinc finger)"/>
    <property type="match status" value="1"/>
</dbReference>
<dbReference type="CDD" id="cd16619">
    <property type="entry name" value="mRING-HC-C4C4_TRIM37_C-VIII"/>
    <property type="match status" value="1"/>
</dbReference>
<dbReference type="PROSITE" id="PS50119">
    <property type="entry name" value="ZF_BBOX"/>
    <property type="match status" value="1"/>
</dbReference>
<dbReference type="Proteomes" id="UP001458880">
    <property type="component" value="Unassembled WGS sequence"/>
</dbReference>
<evidence type="ECO:0000313" key="13">
    <source>
        <dbReference type="Proteomes" id="UP001458880"/>
    </source>
</evidence>
<dbReference type="SUPFAM" id="SSF57850">
    <property type="entry name" value="RING/U-box"/>
    <property type="match status" value="1"/>
</dbReference>
<dbReference type="SUPFAM" id="SSF49599">
    <property type="entry name" value="TRAF domain-like"/>
    <property type="match status" value="1"/>
</dbReference>
<dbReference type="PANTHER" id="PTHR36754:SF2">
    <property type="entry name" value="E3 UBIQUITIN-PROTEIN LIGASE TRIM37"/>
    <property type="match status" value="1"/>
</dbReference>
<evidence type="ECO:0000256" key="6">
    <source>
        <dbReference type="PROSITE-ProRule" id="PRU00024"/>
    </source>
</evidence>
<organism evidence="12 13">
    <name type="scientific">Popillia japonica</name>
    <name type="common">Japanese beetle</name>
    <dbReference type="NCBI Taxonomy" id="7064"/>
    <lineage>
        <taxon>Eukaryota</taxon>
        <taxon>Metazoa</taxon>
        <taxon>Ecdysozoa</taxon>
        <taxon>Arthropoda</taxon>
        <taxon>Hexapoda</taxon>
        <taxon>Insecta</taxon>
        <taxon>Pterygota</taxon>
        <taxon>Neoptera</taxon>
        <taxon>Endopterygota</taxon>
        <taxon>Coleoptera</taxon>
        <taxon>Polyphaga</taxon>
        <taxon>Scarabaeiformia</taxon>
        <taxon>Scarabaeidae</taxon>
        <taxon>Rutelinae</taxon>
        <taxon>Popillia</taxon>
    </lineage>
</organism>
<accession>A0AAW1MY61</accession>
<dbReference type="InterPro" id="IPR053003">
    <property type="entry name" value="TRIM_RBCC_E3_ubiq-ligases"/>
</dbReference>
<evidence type="ECO:0000256" key="1">
    <source>
        <dbReference type="ARBA" id="ARBA00004496"/>
    </source>
</evidence>
<dbReference type="GO" id="GO:0061630">
    <property type="term" value="F:ubiquitin protein ligase activity"/>
    <property type="evidence" value="ECO:0007669"/>
    <property type="project" value="TreeGrafter"/>
</dbReference>
<dbReference type="InterPro" id="IPR013083">
    <property type="entry name" value="Znf_RING/FYVE/PHD"/>
</dbReference>
<feature type="region of interest" description="Disordered" evidence="8">
    <location>
        <begin position="853"/>
        <end position="876"/>
    </location>
</feature>
<dbReference type="Pfam" id="PF22486">
    <property type="entry name" value="MATH_2"/>
    <property type="match status" value="1"/>
</dbReference>
<protein>
    <submittedName>
        <fullName evidence="12">MATH domain</fullName>
    </submittedName>
</protein>
<dbReference type="InterPro" id="IPR001841">
    <property type="entry name" value="Znf_RING"/>
</dbReference>
<evidence type="ECO:0000256" key="3">
    <source>
        <dbReference type="ARBA" id="ARBA00022723"/>
    </source>
</evidence>
<feature type="compositionally biased region" description="Basic and acidic residues" evidence="8">
    <location>
        <begin position="934"/>
        <end position="953"/>
    </location>
</feature>
<dbReference type="CDD" id="cd19779">
    <property type="entry name" value="Bbox2_TRIM37_C-VIII"/>
    <property type="match status" value="1"/>
</dbReference>
<dbReference type="SMART" id="SM00061">
    <property type="entry name" value="MATH"/>
    <property type="match status" value="1"/>
</dbReference>
<dbReference type="GO" id="GO:0016235">
    <property type="term" value="C:aggresome"/>
    <property type="evidence" value="ECO:0007669"/>
    <property type="project" value="TreeGrafter"/>
</dbReference>
<dbReference type="GO" id="GO:0006513">
    <property type="term" value="P:protein monoubiquitination"/>
    <property type="evidence" value="ECO:0007669"/>
    <property type="project" value="TreeGrafter"/>
</dbReference>
<feature type="compositionally biased region" description="Polar residues" evidence="8">
    <location>
        <begin position="986"/>
        <end position="1013"/>
    </location>
</feature>
<reference evidence="12 13" key="1">
    <citation type="journal article" date="2024" name="BMC Genomics">
        <title>De novo assembly and annotation of Popillia japonica's genome with initial clues to its potential as an invasive pest.</title>
        <authorList>
            <person name="Cucini C."/>
            <person name="Boschi S."/>
            <person name="Funari R."/>
            <person name="Cardaioli E."/>
            <person name="Iannotti N."/>
            <person name="Marturano G."/>
            <person name="Paoli F."/>
            <person name="Bruttini M."/>
            <person name="Carapelli A."/>
            <person name="Frati F."/>
            <person name="Nardi F."/>
        </authorList>
    </citation>
    <scope>NUCLEOTIDE SEQUENCE [LARGE SCALE GENOMIC DNA]</scope>
    <source>
        <strain evidence="12">DMR45628</strain>
    </source>
</reference>
<evidence type="ECO:0000259" key="11">
    <source>
        <dbReference type="PROSITE" id="PS50144"/>
    </source>
</evidence>
<feature type="compositionally biased region" description="Low complexity" evidence="8">
    <location>
        <begin position="628"/>
        <end position="643"/>
    </location>
</feature>
<feature type="domain" description="MATH" evidence="11">
    <location>
        <begin position="378"/>
        <end position="505"/>
    </location>
</feature>
<feature type="coiled-coil region" evidence="7">
    <location>
        <begin position="255"/>
        <end position="289"/>
    </location>
</feature>
<dbReference type="GO" id="GO:0005164">
    <property type="term" value="F:tumor necrosis factor receptor binding"/>
    <property type="evidence" value="ECO:0007669"/>
    <property type="project" value="TreeGrafter"/>
</dbReference>
<gene>
    <name evidence="12" type="ORF">QE152_g4471</name>
</gene>